<protein>
    <recommendedName>
        <fullName evidence="3">Phage protein</fullName>
    </recommendedName>
</protein>
<dbReference type="RefSeq" id="WP_256312583.1">
    <property type="nucleotide sequence ID" value="NZ_JANGAC010000017.1"/>
</dbReference>
<evidence type="ECO:0000313" key="1">
    <source>
        <dbReference type="EMBL" id="MCQ4924991.1"/>
    </source>
</evidence>
<accession>A0ABT1SEW0</accession>
<gene>
    <name evidence="1" type="ORF">NE686_17960</name>
</gene>
<proteinExistence type="predicted"/>
<evidence type="ECO:0000313" key="2">
    <source>
        <dbReference type="Proteomes" id="UP001524478"/>
    </source>
</evidence>
<name>A0ABT1SEW0_9FIRM</name>
<keyword evidence="2" id="KW-1185">Reference proteome</keyword>
<dbReference type="Proteomes" id="UP001524478">
    <property type="component" value="Unassembled WGS sequence"/>
</dbReference>
<dbReference type="EMBL" id="JANGAC010000017">
    <property type="protein sequence ID" value="MCQ4924991.1"/>
    <property type="molecule type" value="Genomic_DNA"/>
</dbReference>
<sequence>MNTMPVKIKNKLRQLRKVHEKASVLVDEVEEMFMEYGIATEYLRALGSYGSYQTEALTFIETCEGDIEDNIQEIEEVFLHYVDKDKSRRE</sequence>
<evidence type="ECO:0008006" key="3">
    <source>
        <dbReference type="Google" id="ProtNLM"/>
    </source>
</evidence>
<organism evidence="1 2">
    <name type="scientific">Tissierella carlieri</name>
    <dbReference type="NCBI Taxonomy" id="689904"/>
    <lineage>
        <taxon>Bacteria</taxon>
        <taxon>Bacillati</taxon>
        <taxon>Bacillota</taxon>
        <taxon>Tissierellia</taxon>
        <taxon>Tissierellales</taxon>
        <taxon>Tissierellaceae</taxon>
        <taxon>Tissierella</taxon>
    </lineage>
</organism>
<comment type="caution">
    <text evidence="1">The sequence shown here is derived from an EMBL/GenBank/DDBJ whole genome shotgun (WGS) entry which is preliminary data.</text>
</comment>
<reference evidence="1 2" key="1">
    <citation type="submission" date="2022-06" db="EMBL/GenBank/DDBJ databases">
        <title>Isolation of gut microbiota from human fecal samples.</title>
        <authorList>
            <person name="Pamer E.G."/>
            <person name="Barat B."/>
            <person name="Waligurski E."/>
            <person name="Medina S."/>
            <person name="Paddock L."/>
            <person name="Mostad J."/>
        </authorList>
    </citation>
    <scope>NUCLEOTIDE SEQUENCE [LARGE SCALE GENOMIC DNA]</scope>
    <source>
        <strain evidence="1 2">DFI.7.95</strain>
    </source>
</reference>